<evidence type="ECO:0000256" key="5">
    <source>
        <dbReference type="ARBA" id="ARBA00023172"/>
    </source>
</evidence>
<evidence type="ECO:0000256" key="6">
    <source>
        <dbReference type="PROSITE-ProRule" id="PRU01248"/>
    </source>
</evidence>
<evidence type="ECO:0000259" key="8">
    <source>
        <dbReference type="PROSITE" id="PS51900"/>
    </source>
</evidence>
<dbReference type="InterPro" id="IPR010998">
    <property type="entry name" value="Integrase_recombinase_N"/>
</dbReference>
<sequence length="335" mass="39685">MPRIKKKAKDMDDIILDYLSYCHYKDLSKKTIKCYQVTLMLFAKYLKEEKNIENFEDVNKDVVEEYMQFTRDRGKYSYTSSEEITTKAANRKDIGNKISNVTINNYLRNIKPFFTWLEESRVIKNNDVARCKYIKTTRVSKDQLTDIEFNRLIKAIDYSKFHEFRDGVVIQLIMDTAMRITECLSLTINDIDLARRTIVIPAHVTKNHKERAVFYSQKMNRLLQRWLKFKDLMQESELLFPTLRSNGILQASNFEKNFKMYLKRANINKNITPHVLRNNWGRRALLSGMPLVMVSKLLGHSDIKITQACYIDIQNEDLRRSYEKFSPLTNMSDIY</sequence>
<dbReference type="InterPro" id="IPR004107">
    <property type="entry name" value="Integrase_SAM-like_N"/>
</dbReference>
<dbReference type="Pfam" id="PF00589">
    <property type="entry name" value="Phage_integrase"/>
    <property type="match status" value="1"/>
</dbReference>
<dbReference type="GO" id="GO:0015074">
    <property type="term" value="P:DNA integration"/>
    <property type="evidence" value="ECO:0007669"/>
    <property type="project" value="InterPro"/>
</dbReference>
<dbReference type="InterPro" id="IPR011010">
    <property type="entry name" value="DNA_brk_join_enz"/>
</dbReference>
<accession>A0A1S8S9W8</accession>
<dbReference type="CDD" id="cd00397">
    <property type="entry name" value="DNA_BRE_C"/>
    <property type="match status" value="1"/>
</dbReference>
<evidence type="ECO:0000313" key="10">
    <source>
        <dbReference type="Proteomes" id="UP000190973"/>
    </source>
</evidence>
<protein>
    <submittedName>
        <fullName evidence="9">Tyrosine recombinase XerC</fullName>
    </submittedName>
</protein>
<dbReference type="GO" id="GO:0006310">
    <property type="term" value="P:DNA recombination"/>
    <property type="evidence" value="ECO:0007669"/>
    <property type="project" value="UniProtKB-KW"/>
</dbReference>
<proteinExistence type="inferred from homology"/>
<dbReference type="EMBL" id="LZZI01000026">
    <property type="protein sequence ID" value="OOM62233.1"/>
    <property type="molecule type" value="Genomic_DNA"/>
</dbReference>
<comment type="caution">
    <text evidence="9">The sequence shown here is derived from an EMBL/GenBank/DDBJ whole genome shotgun (WGS) entry which is preliminary data.</text>
</comment>
<dbReference type="PROSITE" id="PS51900">
    <property type="entry name" value="CB"/>
    <property type="match status" value="1"/>
</dbReference>
<evidence type="ECO:0000256" key="4">
    <source>
        <dbReference type="ARBA" id="ARBA00023125"/>
    </source>
</evidence>
<dbReference type="Gene3D" id="1.10.150.130">
    <property type="match status" value="1"/>
</dbReference>
<dbReference type="SUPFAM" id="SSF56349">
    <property type="entry name" value="DNA breaking-rejoining enzymes"/>
    <property type="match status" value="1"/>
</dbReference>
<dbReference type="RefSeq" id="WP_077838566.1">
    <property type="nucleotide sequence ID" value="NZ_JABTAE010000001.1"/>
</dbReference>
<dbReference type="Pfam" id="PF02899">
    <property type="entry name" value="Phage_int_SAM_1"/>
    <property type="match status" value="1"/>
</dbReference>
<organism evidence="9 10">
    <name type="scientific">Clostridium beijerinckii</name>
    <name type="common">Clostridium MP</name>
    <dbReference type="NCBI Taxonomy" id="1520"/>
    <lineage>
        <taxon>Bacteria</taxon>
        <taxon>Bacillati</taxon>
        <taxon>Bacillota</taxon>
        <taxon>Clostridia</taxon>
        <taxon>Eubacteriales</taxon>
        <taxon>Clostridiaceae</taxon>
        <taxon>Clostridium</taxon>
    </lineage>
</organism>
<dbReference type="InterPro" id="IPR050090">
    <property type="entry name" value="Tyrosine_recombinase_XerCD"/>
</dbReference>
<dbReference type="GO" id="GO:0003677">
    <property type="term" value="F:DNA binding"/>
    <property type="evidence" value="ECO:0007669"/>
    <property type="project" value="UniProtKB-UniRule"/>
</dbReference>
<dbReference type="Proteomes" id="UP000190973">
    <property type="component" value="Unassembled WGS sequence"/>
</dbReference>
<feature type="domain" description="Tyr recombinase" evidence="7">
    <location>
        <begin position="139"/>
        <end position="323"/>
    </location>
</feature>
<evidence type="ECO:0000259" key="7">
    <source>
        <dbReference type="PROSITE" id="PS51898"/>
    </source>
</evidence>
<evidence type="ECO:0000256" key="1">
    <source>
        <dbReference type="ARBA" id="ARBA00003283"/>
    </source>
</evidence>
<keyword evidence="3" id="KW-0229">DNA integration</keyword>
<reference evidence="9 10" key="1">
    <citation type="submission" date="2016-05" db="EMBL/GenBank/DDBJ databases">
        <title>Microbial solvent formation.</title>
        <authorList>
            <person name="Poehlein A."/>
            <person name="Montoya Solano J.D."/>
            <person name="Flitsch S."/>
            <person name="Krabben P."/>
            <person name="Duerre P."/>
            <person name="Daniel R."/>
        </authorList>
    </citation>
    <scope>NUCLEOTIDE SEQUENCE [LARGE SCALE GENOMIC DNA]</scope>
    <source>
        <strain evidence="9 10">DSM 53</strain>
    </source>
</reference>
<dbReference type="PANTHER" id="PTHR30349">
    <property type="entry name" value="PHAGE INTEGRASE-RELATED"/>
    <property type="match status" value="1"/>
</dbReference>
<dbReference type="Gene3D" id="1.10.443.10">
    <property type="entry name" value="Intergrase catalytic core"/>
    <property type="match status" value="1"/>
</dbReference>
<name>A0A1S8S9W8_CLOBE</name>
<comment type="function">
    <text evidence="1">Site-specific tyrosine recombinase, which acts by catalyzing the cutting and rejoining of the recombining DNA molecules.</text>
</comment>
<gene>
    <name evidence="9" type="primary">xerC_5</name>
    <name evidence="9" type="ORF">CLBCK_19360</name>
</gene>
<evidence type="ECO:0000256" key="3">
    <source>
        <dbReference type="ARBA" id="ARBA00022908"/>
    </source>
</evidence>
<dbReference type="InterPro" id="IPR013762">
    <property type="entry name" value="Integrase-like_cat_sf"/>
</dbReference>
<evidence type="ECO:0000256" key="2">
    <source>
        <dbReference type="ARBA" id="ARBA00008857"/>
    </source>
</evidence>
<dbReference type="InterPro" id="IPR002104">
    <property type="entry name" value="Integrase_catalytic"/>
</dbReference>
<keyword evidence="4 6" id="KW-0238">DNA-binding</keyword>
<evidence type="ECO:0000313" key="9">
    <source>
        <dbReference type="EMBL" id="OOM62233.1"/>
    </source>
</evidence>
<dbReference type="InterPro" id="IPR044068">
    <property type="entry name" value="CB"/>
</dbReference>
<feature type="domain" description="Core-binding (CB)" evidence="8">
    <location>
        <begin position="9"/>
        <end position="118"/>
    </location>
</feature>
<dbReference type="PANTHER" id="PTHR30349:SF64">
    <property type="entry name" value="PROPHAGE INTEGRASE INTD-RELATED"/>
    <property type="match status" value="1"/>
</dbReference>
<dbReference type="PROSITE" id="PS51898">
    <property type="entry name" value="TYR_RECOMBINASE"/>
    <property type="match status" value="1"/>
</dbReference>
<keyword evidence="5" id="KW-0233">DNA recombination</keyword>
<dbReference type="AlphaFoldDB" id="A0A1S8S9W8"/>
<comment type="similarity">
    <text evidence="2">Belongs to the 'phage' integrase family.</text>
</comment>